<dbReference type="InterPro" id="IPR001245">
    <property type="entry name" value="Ser-Thr/Tyr_kinase_cat_dom"/>
</dbReference>
<gene>
    <name evidence="11" type="primary">Ret_2</name>
    <name evidence="11" type="ORF">FJT64_000135</name>
</gene>
<dbReference type="GO" id="GO:0005886">
    <property type="term" value="C:plasma membrane"/>
    <property type="evidence" value="ECO:0007669"/>
    <property type="project" value="TreeGrafter"/>
</dbReference>
<dbReference type="PROSITE" id="PS50011">
    <property type="entry name" value="PROTEIN_KINASE_DOM"/>
    <property type="match status" value="1"/>
</dbReference>
<dbReference type="PRINTS" id="PR00109">
    <property type="entry name" value="TYRKINASE"/>
</dbReference>
<evidence type="ECO:0000256" key="1">
    <source>
        <dbReference type="ARBA" id="ARBA00004308"/>
    </source>
</evidence>
<evidence type="ECO:0000256" key="8">
    <source>
        <dbReference type="ARBA" id="ARBA00051243"/>
    </source>
</evidence>
<evidence type="ECO:0000256" key="2">
    <source>
        <dbReference type="ARBA" id="ARBA00022679"/>
    </source>
</evidence>
<comment type="caution">
    <text evidence="11">The sequence shown here is derived from an EMBL/GenBank/DDBJ whole genome shotgun (WGS) entry which is preliminary data.</text>
</comment>
<dbReference type="PANTHER" id="PTHR24416:SF617">
    <property type="entry name" value="RET ONCOGENE, ISOFORM A"/>
    <property type="match status" value="1"/>
</dbReference>
<dbReference type="FunFam" id="1.10.510.10:FF:001512">
    <property type="entry name" value="Receptor tyrosine-protein kinase erbB-2"/>
    <property type="match status" value="1"/>
</dbReference>
<feature type="domain" description="Protein kinase" evidence="10">
    <location>
        <begin position="1"/>
        <end position="231"/>
    </location>
</feature>
<dbReference type="Pfam" id="PF07714">
    <property type="entry name" value="PK_Tyr_Ser-Thr"/>
    <property type="match status" value="1"/>
</dbReference>
<dbReference type="InterPro" id="IPR011009">
    <property type="entry name" value="Kinase-like_dom_sf"/>
</dbReference>
<dbReference type="GO" id="GO:0005524">
    <property type="term" value="F:ATP binding"/>
    <property type="evidence" value="ECO:0007669"/>
    <property type="project" value="UniProtKB-KW"/>
</dbReference>
<dbReference type="InterPro" id="IPR050122">
    <property type="entry name" value="RTK"/>
</dbReference>
<dbReference type="GO" id="GO:0050793">
    <property type="term" value="P:regulation of developmental process"/>
    <property type="evidence" value="ECO:0007669"/>
    <property type="project" value="UniProtKB-ARBA"/>
</dbReference>
<evidence type="ECO:0000256" key="7">
    <source>
        <dbReference type="ARBA" id="ARBA00023137"/>
    </source>
</evidence>
<dbReference type="SUPFAM" id="SSF56112">
    <property type="entry name" value="Protein kinase-like (PK-like)"/>
    <property type="match status" value="1"/>
</dbReference>
<dbReference type="GO" id="GO:0012505">
    <property type="term" value="C:endomembrane system"/>
    <property type="evidence" value="ECO:0007669"/>
    <property type="project" value="UniProtKB-SubCell"/>
</dbReference>
<dbReference type="GO" id="GO:0051130">
    <property type="term" value="P:positive regulation of cellular component organization"/>
    <property type="evidence" value="ECO:0007669"/>
    <property type="project" value="UniProtKB-ARBA"/>
</dbReference>
<protein>
    <submittedName>
        <fullName evidence="11">Proto-oncogene tyrosine-protein kinase receptor Ret</fullName>
    </submittedName>
</protein>
<keyword evidence="11" id="KW-0675">Receptor</keyword>
<dbReference type="InterPro" id="IPR000719">
    <property type="entry name" value="Prot_kinase_dom"/>
</dbReference>
<keyword evidence="5" id="KW-0067">ATP-binding</keyword>
<accession>A0A6A4VX14</accession>
<dbReference type="EMBL" id="VIIS01001686">
    <property type="protein sequence ID" value="KAF0294448.1"/>
    <property type="molecule type" value="Genomic_DNA"/>
</dbReference>
<dbReference type="OrthoDB" id="6337809at2759"/>
<evidence type="ECO:0000256" key="4">
    <source>
        <dbReference type="ARBA" id="ARBA00022777"/>
    </source>
</evidence>
<keyword evidence="2" id="KW-0808">Transferase</keyword>
<dbReference type="PANTHER" id="PTHR24416">
    <property type="entry name" value="TYROSINE-PROTEIN KINASE RECEPTOR"/>
    <property type="match status" value="1"/>
</dbReference>
<feature type="compositionally biased region" description="Basic and acidic residues" evidence="9">
    <location>
        <begin position="29"/>
        <end position="57"/>
    </location>
</feature>
<dbReference type="GO" id="GO:0004714">
    <property type="term" value="F:transmembrane receptor protein tyrosine kinase activity"/>
    <property type="evidence" value="ECO:0007669"/>
    <property type="project" value="UniProtKB-EC"/>
</dbReference>
<organism evidence="11 12">
    <name type="scientific">Amphibalanus amphitrite</name>
    <name type="common">Striped barnacle</name>
    <name type="synonym">Balanus amphitrite</name>
    <dbReference type="NCBI Taxonomy" id="1232801"/>
    <lineage>
        <taxon>Eukaryota</taxon>
        <taxon>Metazoa</taxon>
        <taxon>Ecdysozoa</taxon>
        <taxon>Arthropoda</taxon>
        <taxon>Crustacea</taxon>
        <taxon>Multicrustacea</taxon>
        <taxon>Cirripedia</taxon>
        <taxon>Thoracica</taxon>
        <taxon>Thoracicalcarea</taxon>
        <taxon>Balanomorpha</taxon>
        <taxon>Balanoidea</taxon>
        <taxon>Balanidae</taxon>
        <taxon>Amphibalaninae</taxon>
        <taxon>Amphibalanus</taxon>
    </lineage>
</organism>
<dbReference type="AlphaFoldDB" id="A0A6A4VX14"/>
<dbReference type="GO" id="GO:0048468">
    <property type="term" value="P:cell development"/>
    <property type="evidence" value="ECO:0007669"/>
    <property type="project" value="UniProtKB-ARBA"/>
</dbReference>
<dbReference type="GO" id="GO:0043235">
    <property type="term" value="C:receptor complex"/>
    <property type="evidence" value="ECO:0007669"/>
    <property type="project" value="TreeGrafter"/>
</dbReference>
<comment type="catalytic activity">
    <reaction evidence="8">
        <text>L-tyrosyl-[protein] + ATP = O-phospho-L-tyrosyl-[protein] + ADP + H(+)</text>
        <dbReference type="Rhea" id="RHEA:10596"/>
        <dbReference type="Rhea" id="RHEA-COMP:10136"/>
        <dbReference type="Rhea" id="RHEA-COMP:20101"/>
        <dbReference type="ChEBI" id="CHEBI:15378"/>
        <dbReference type="ChEBI" id="CHEBI:30616"/>
        <dbReference type="ChEBI" id="CHEBI:46858"/>
        <dbReference type="ChEBI" id="CHEBI:61978"/>
        <dbReference type="ChEBI" id="CHEBI:456216"/>
        <dbReference type="EC" id="2.7.10.1"/>
    </reaction>
</comment>
<keyword evidence="3" id="KW-0547">Nucleotide-binding</keyword>
<evidence type="ECO:0000256" key="6">
    <source>
        <dbReference type="ARBA" id="ARBA00023136"/>
    </source>
</evidence>
<dbReference type="SMART" id="SM00219">
    <property type="entry name" value="TyrKc"/>
    <property type="match status" value="1"/>
</dbReference>
<dbReference type="InterPro" id="IPR008266">
    <property type="entry name" value="Tyr_kinase_AS"/>
</dbReference>
<evidence type="ECO:0000259" key="10">
    <source>
        <dbReference type="PROSITE" id="PS50011"/>
    </source>
</evidence>
<evidence type="ECO:0000256" key="5">
    <source>
        <dbReference type="ARBA" id="ARBA00022840"/>
    </source>
</evidence>
<keyword evidence="6" id="KW-0472">Membrane</keyword>
<feature type="region of interest" description="Disordered" evidence="9">
    <location>
        <begin position="29"/>
        <end position="80"/>
    </location>
</feature>
<keyword evidence="7" id="KW-0829">Tyrosine-protein kinase</keyword>
<dbReference type="PROSITE" id="PS00109">
    <property type="entry name" value="PROTEIN_KINASE_TYR"/>
    <property type="match status" value="1"/>
</dbReference>
<name>A0A6A4VX14_AMPAM</name>
<keyword evidence="4 11" id="KW-0418">Kinase</keyword>
<sequence>MWTYLYKSRKVSLSFLNADQKCLDKQCSENISEKETNVEKSTEKSPRKSAPEADSAGKEQLGTNGPAGGQPDQKAAEKRSPITTKELIGYAWQIARGMSYLVEMKRCSVHRIHVSRRCPQMVHRDLAARNVLLAAGGVCKISDFGLTRDVYEGSLYQKTSKGRVPVKWMAIESLEEHIYTSKSDVWSFGVLLWELVTLGATPYPGVTPERLCHLLKSGYRMDRPPSCTQDM</sequence>
<dbReference type="GO" id="GO:0030182">
    <property type="term" value="P:neuron differentiation"/>
    <property type="evidence" value="ECO:0007669"/>
    <property type="project" value="UniProtKB-ARBA"/>
</dbReference>
<proteinExistence type="predicted"/>
<dbReference type="InterPro" id="IPR020635">
    <property type="entry name" value="Tyr_kinase_cat_dom"/>
</dbReference>
<dbReference type="Proteomes" id="UP000440578">
    <property type="component" value="Unassembled WGS sequence"/>
</dbReference>
<dbReference type="Gene3D" id="1.10.510.10">
    <property type="entry name" value="Transferase(Phosphotransferase) domain 1"/>
    <property type="match status" value="1"/>
</dbReference>
<evidence type="ECO:0000313" key="11">
    <source>
        <dbReference type="EMBL" id="KAF0294448.1"/>
    </source>
</evidence>
<dbReference type="GO" id="GO:0007169">
    <property type="term" value="P:cell surface receptor protein tyrosine kinase signaling pathway"/>
    <property type="evidence" value="ECO:0007669"/>
    <property type="project" value="TreeGrafter"/>
</dbReference>
<keyword evidence="12" id="KW-1185">Reference proteome</keyword>
<evidence type="ECO:0000256" key="9">
    <source>
        <dbReference type="SAM" id="MobiDB-lite"/>
    </source>
</evidence>
<evidence type="ECO:0000256" key="3">
    <source>
        <dbReference type="ARBA" id="ARBA00022741"/>
    </source>
</evidence>
<comment type="subcellular location">
    <subcellularLocation>
        <location evidence="1">Endomembrane system</location>
    </subcellularLocation>
</comment>
<evidence type="ECO:0000313" key="12">
    <source>
        <dbReference type="Proteomes" id="UP000440578"/>
    </source>
</evidence>
<reference evidence="11 12" key="1">
    <citation type="submission" date="2019-07" db="EMBL/GenBank/DDBJ databases">
        <title>Draft genome assembly of a fouling barnacle, Amphibalanus amphitrite (Darwin, 1854): The first reference genome for Thecostraca.</title>
        <authorList>
            <person name="Kim W."/>
        </authorList>
    </citation>
    <scope>NUCLEOTIDE SEQUENCE [LARGE SCALE GENOMIC DNA]</scope>
    <source>
        <strain evidence="11">SNU_AA5</strain>
        <tissue evidence="11">Soma without cirri and trophi</tissue>
    </source>
</reference>
<dbReference type="CDD" id="cd00192">
    <property type="entry name" value="PTKc"/>
    <property type="match status" value="1"/>
</dbReference>